<keyword evidence="3" id="KW-1185">Reference proteome</keyword>
<evidence type="ECO:0000256" key="1">
    <source>
        <dbReference type="SAM" id="MobiDB-lite"/>
    </source>
</evidence>
<proteinExistence type="predicted"/>
<evidence type="ECO:0000313" key="2">
    <source>
        <dbReference type="EMBL" id="AKV04833.1"/>
    </source>
</evidence>
<dbReference type="AlphaFoldDB" id="A0A0K1QGI6"/>
<organism evidence="2 3">
    <name type="scientific">Labilithrix luteola</name>
    <dbReference type="NCBI Taxonomy" id="1391654"/>
    <lineage>
        <taxon>Bacteria</taxon>
        <taxon>Pseudomonadati</taxon>
        <taxon>Myxococcota</taxon>
        <taxon>Polyangia</taxon>
        <taxon>Polyangiales</taxon>
        <taxon>Labilitrichaceae</taxon>
        <taxon>Labilithrix</taxon>
    </lineage>
</organism>
<gene>
    <name evidence="2" type="ORF">AKJ09_11496</name>
</gene>
<name>A0A0K1QGI6_9BACT</name>
<reference evidence="2 3" key="1">
    <citation type="submission" date="2015-08" db="EMBL/GenBank/DDBJ databases">
        <authorList>
            <person name="Babu N.S."/>
            <person name="Beckwith C.J."/>
            <person name="Beseler K.G."/>
            <person name="Brison A."/>
            <person name="Carone J.V."/>
            <person name="Caskin T.P."/>
            <person name="Diamond M."/>
            <person name="Durham M.E."/>
            <person name="Foxe J.M."/>
            <person name="Go M."/>
            <person name="Henderson B.A."/>
            <person name="Jones I.B."/>
            <person name="McGettigan J.A."/>
            <person name="Micheletti S.J."/>
            <person name="Nasrallah M.E."/>
            <person name="Ortiz D."/>
            <person name="Piller C.R."/>
            <person name="Privatt S.R."/>
            <person name="Schneider S.L."/>
            <person name="Sharp S."/>
            <person name="Smith T.C."/>
            <person name="Stanton J.D."/>
            <person name="Ullery H.E."/>
            <person name="Wilson R.J."/>
            <person name="Serrano M.G."/>
            <person name="Buck G."/>
            <person name="Lee V."/>
            <person name="Wang Y."/>
            <person name="Carvalho R."/>
            <person name="Voegtly L."/>
            <person name="Shi R."/>
            <person name="Duckworth R."/>
            <person name="Johnson A."/>
            <person name="Loviza R."/>
            <person name="Walstead R."/>
            <person name="Shah Z."/>
            <person name="Kiflezghi M."/>
            <person name="Wade K."/>
            <person name="Ball S.L."/>
            <person name="Bradley K.W."/>
            <person name="Asai D.J."/>
            <person name="Bowman C.A."/>
            <person name="Russell D.A."/>
            <person name="Pope W.H."/>
            <person name="Jacobs-Sera D."/>
            <person name="Hendrix R.W."/>
            <person name="Hatfull G.F."/>
        </authorList>
    </citation>
    <scope>NUCLEOTIDE SEQUENCE [LARGE SCALE GENOMIC DNA]</scope>
    <source>
        <strain evidence="2 3">DSM 27648</strain>
    </source>
</reference>
<evidence type="ECO:0000313" key="3">
    <source>
        <dbReference type="Proteomes" id="UP000064967"/>
    </source>
</evidence>
<sequence>MTRARGSLDAFACVFVLANGLVVACGAPERDVVPSPVTPAEEPVRTAPPPVMSAASAENAPDAAAPAPSAPPALPPRRREEKHEARTTSFGPGPVEPSAPHAFKLAANLKAARASPSGKKTLEIFSLLPETILTKQRTAVDPFADGEWLLVYGEDVDVPGNNVNAVRHGRPAVEVSGAIAKAGFLPLEEGPKGAVRTELFDVRDALFSPTPSLLVMAPRDRAKEISVALVRPVDPGFKSGELARVFFKEPWRATSILPKSLSDALVVVRPASDDGLDVSAEATCPDEAACKEIAEGLRQRAARMNSLMVRVATRGLLIPLTVEGKPGGEGIRAEGTKLRASVHAAPDQVQSILNFVRAALGLPAADPGSP</sequence>
<feature type="compositionally biased region" description="Basic and acidic residues" evidence="1">
    <location>
        <begin position="77"/>
        <end position="86"/>
    </location>
</feature>
<dbReference type="PROSITE" id="PS51257">
    <property type="entry name" value="PROKAR_LIPOPROTEIN"/>
    <property type="match status" value="1"/>
</dbReference>
<dbReference type="STRING" id="1391654.AKJ09_11496"/>
<dbReference type="Proteomes" id="UP000064967">
    <property type="component" value="Chromosome"/>
</dbReference>
<feature type="region of interest" description="Disordered" evidence="1">
    <location>
        <begin position="33"/>
        <end position="98"/>
    </location>
</feature>
<dbReference type="RefSeq" id="WP_146655390.1">
    <property type="nucleotide sequence ID" value="NZ_CP012333.1"/>
</dbReference>
<accession>A0A0K1QGI6</accession>
<protein>
    <submittedName>
        <fullName evidence="2">Uncharacterized protein</fullName>
    </submittedName>
</protein>
<dbReference type="EMBL" id="CP012333">
    <property type="protein sequence ID" value="AKV04833.1"/>
    <property type="molecule type" value="Genomic_DNA"/>
</dbReference>
<feature type="compositionally biased region" description="Low complexity" evidence="1">
    <location>
        <begin position="53"/>
        <end position="67"/>
    </location>
</feature>
<dbReference type="KEGG" id="llu:AKJ09_11496"/>